<sequence length="424" mass="46757">MLGRRLWTLPPTAPGSAYANSNHFLQPTALHCAQPPAPGFLPAPTALHSTTDPGLTKDTADHHSPHQPTRSAVNTGHVLPADFPAHGPLANDAHPVAAEGVGRHSCRAASCCQTYRSRPAHTVLISRPHRSSPGPGSFRWSTPAPTVRISPQETLLTRPLPSAGLRAPHPQPPHFPAPTSQPRHFPHALRLLTGTPPNPHSDDHTRDFPDRGDLVPHTCGICPAPPCPSRTPAPGAENDKEPGATPDVAHRLLACARIIPRRPALPALRTRPRPLCRRELGAVLLYNHHGRYPRIQGHSPSRTPTPRISCTSSSKIHLPLPDRDQPPPQPAFQALQRELSIAGRRCGWTTSENLHGTPRQRARHEFFRRQNDNEPSTGCARSHLDRHIRLCQKLFLRNKIPNRHTVPAEFRINRDHLHTRRSPQ</sequence>
<feature type="region of interest" description="Disordered" evidence="1">
    <location>
        <begin position="125"/>
        <end position="145"/>
    </location>
</feature>
<feature type="region of interest" description="Disordered" evidence="1">
    <location>
        <begin position="47"/>
        <end position="71"/>
    </location>
</feature>
<evidence type="ECO:0000256" key="1">
    <source>
        <dbReference type="SAM" id="MobiDB-lite"/>
    </source>
</evidence>
<keyword evidence="3" id="KW-1185">Reference proteome</keyword>
<reference evidence="2 3" key="1">
    <citation type="submission" date="2017-10" db="EMBL/GenBank/DDBJ databases">
        <title>Sequencing the genomes of 1000 actinobacteria strains.</title>
        <authorList>
            <person name="Klenk H.-P."/>
        </authorList>
    </citation>
    <scope>NUCLEOTIDE SEQUENCE [LARGE SCALE GENOMIC DNA]</scope>
    <source>
        <strain evidence="2 3">DSM 46092</strain>
    </source>
</reference>
<protein>
    <submittedName>
        <fullName evidence="2">Uncharacterized protein</fullName>
    </submittedName>
</protein>
<dbReference type="AlphaFoldDB" id="A0A2A9FBF6"/>
<accession>A0A2A9FBF6</accession>
<organism evidence="2 3">
    <name type="scientific">Amycolatopsis sulphurea</name>
    <dbReference type="NCBI Taxonomy" id="76022"/>
    <lineage>
        <taxon>Bacteria</taxon>
        <taxon>Bacillati</taxon>
        <taxon>Actinomycetota</taxon>
        <taxon>Actinomycetes</taxon>
        <taxon>Pseudonocardiales</taxon>
        <taxon>Pseudonocardiaceae</taxon>
        <taxon>Amycolatopsis</taxon>
    </lineage>
</organism>
<evidence type="ECO:0000313" key="3">
    <source>
        <dbReference type="Proteomes" id="UP000243542"/>
    </source>
</evidence>
<comment type="caution">
    <text evidence="2">The sequence shown here is derived from an EMBL/GenBank/DDBJ whole genome shotgun (WGS) entry which is preliminary data.</text>
</comment>
<gene>
    <name evidence="2" type="ORF">ATK36_3866</name>
</gene>
<dbReference type="Proteomes" id="UP000243542">
    <property type="component" value="Unassembled WGS sequence"/>
</dbReference>
<name>A0A2A9FBF6_9PSEU</name>
<dbReference type="EMBL" id="PDJK01000002">
    <property type="protein sequence ID" value="PFG48757.1"/>
    <property type="molecule type" value="Genomic_DNA"/>
</dbReference>
<feature type="region of interest" description="Disordered" evidence="1">
    <location>
        <begin position="294"/>
        <end position="329"/>
    </location>
</feature>
<evidence type="ECO:0000313" key="2">
    <source>
        <dbReference type="EMBL" id="PFG48757.1"/>
    </source>
</evidence>
<feature type="compositionally biased region" description="Polar residues" evidence="1">
    <location>
        <begin position="298"/>
        <end position="315"/>
    </location>
</feature>
<proteinExistence type="predicted"/>